<evidence type="ECO:0000313" key="3">
    <source>
        <dbReference type="Proteomes" id="UP001161757"/>
    </source>
</evidence>
<accession>A0AAN6EMQ5</accession>
<evidence type="ECO:0000256" key="1">
    <source>
        <dbReference type="SAM" id="MobiDB-lite"/>
    </source>
</evidence>
<name>A0AAN6EMQ5_EXODE</name>
<feature type="region of interest" description="Disordered" evidence="1">
    <location>
        <begin position="64"/>
        <end position="84"/>
    </location>
</feature>
<organism evidence="2 3">
    <name type="scientific">Exophiala dermatitidis</name>
    <name type="common">Black yeast-like fungus</name>
    <name type="synonym">Wangiella dermatitidis</name>
    <dbReference type="NCBI Taxonomy" id="5970"/>
    <lineage>
        <taxon>Eukaryota</taxon>
        <taxon>Fungi</taxon>
        <taxon>Dikarya</taxon>
        <taxon>Ascomycota</taxon>
        <taxon>Pezizomycotina</taxon>
        <taxon>Eurotiomycetes</taxon>
        <taxon>Chaetothyriomycetidae</taxon>
        <taxon>Chaetothyriales</taxon>
        <taxon>Herpotrichiellaceae</taxon>
        <taxon>Exophiala</taxon>
    </lineage>
</organism>
<dbReference type="EMBL" id="JAJGCB010000019">
    <property type="protein sequence ID" value="KAJ8988192.1"/>
    <property type="molecule type" value="Genomic_DNA"/>
</dbReference>
<reference evidence="2" key="1">
    <citation type="submission" date="2023-01" db="EMBL/GenBank/DDBJ databases">
        <title>Exophiala dermititidis isolated from Cystic Fibrosis Patient.</title>
        <authorList>
            <person name="Kurbessoian T."/>
            <person name="Crocker A."/>
            <person name="Murante D."/>
            <person name="Hogan D.A."/>
            <person name="Stajich J.E."/>
        </authorList>
    </citation>
    <scope>NUCLEOTIDE SEQUENCE</scope>
    <source>
        <strain evidence="2">Ex8</strain>
    </source>
</reference>
<gene>
    <name evidence="2" type="ORF">HRR80_007609</name>
</gene>
<proteinExistence type="predicted"/>
<evidence type="ECO:0000313" key="2">
    <source>
        <dbReference type="EMBL" id="KAJ8988192.1"/>
    </source>
</evidence>
<sequence length="210" mass="24063">MARYPSCSTHQYKPDELLSIQQEQRYRGRLRAQNIEHPVEHQDKQNSSSEYGFEAEWFSGDPDIEERAGNVKEDSGHNTMDMSADRAPMNIQATGHDRKAPVERLCAFPPYLAVKRMLVKGSTCRAIMQLHDRGLRASTIAREIKATAFIEKYTPEEVRAIIHCCSDLGLAGQTPLATESWENESIEGWWFEEESYCEALRRQEPVDEDI</sequence>
<comment type="caution">
    <text evidence="2">The sequence shown here is derived from an EMBL/GenBank/DDBJ whole genome shotgun (WGS) entry which is preliminary data.</text>
</comment>
<protein>
    <submittedName>
        <fullName evidence="2">Uncharacterized protein</fullName>
    </submittedName>
</protein>
<dbReference type="Proteomes" id="UP001161757">
    <property type="component" value="Unassembled WGS sequence"/>
</dbReference>
<feature type="compositionally biased region" description="Basic and acidic residues" evidence="1">
    <location>
        <begin position="65"/>
        <end position="76"/>
    </location>
</feature>
<dbReference type="AlphaFoldDB" id="A0AAN6EMQ5"/>